<feature type="compositionally biased region" description="Basic and acidic residues" evidence="1">
    <location>
        <begin position="45"/>
        <end position="64"/>
    </location>
</feature>
<name>A0A6J4VCC8_9BACT</name>
<feature type="non-terminal residue" evidence="2">
    <location>
        <position position="78"/>
    </location>
</feature>
<feature type="compositionally biased region" description="Basic residues" evidence="1">
    <location>
        <begin position="67"/>
        <end position="78"/>
    </location>
</feature>
<feature type="non-terminal residue" evidence="2">
    <location>
        <position position="1"/>
    </location>
</feature>
<accession>A0A6J4VCC8</accession>
<gene>
    <name evidence="2" type="ORF">AVDCRST_MAG59-3648</name>
</gene>
<proteinExistence type="predicted"/>
<evidence type="ECO:0000256" key="1">
    <source>
        <dbReference type="SAM" id="MobiDB-lite"/>
    </source>
</evidence>
<feature type="region of interest" description="Disordered" evidence="1">
    <location>
        <begin position="42"/>
        <end position="78"/>
    </location>
</feature>
<sequence>AEPRVERLPLARGTLADAGRRSVPRLRRRVTAGRLLHLVRRPRRAHGDLRPRCARGDPGRDGACHRGAPRRARGRGGV</sequence>
<dbReference type="EMBL" id="CADCWF010000263">
    <property type="protein sequence ID" value="CAA9572128.1"/>
    <property type="molecule type" value="Genomic_DNA"/>
</dbReference>
<protein>
    <submittedName>
        <fullName evidence="2">Uncharacterized protein</fullName>
    </submittedName>
</protein>
<dbReference type="AlphaFoldDB" id="A0A6J4VCC8"/>
<organism evidence="2">
    <name type="scientific">uncultured Thermomicrobiales bacterium</name>
    <dbReference type="NCBI Taxonomy" id="1645740"/>
    <lineage>
        <taxon>Bacteria</taxon>
        <taxon>Pseudomonadati</taxon>
        <taxon>Thermomicrobiota</taxon>
        <taxon>Thermomicrobia</taxon>
        <taxon>Thermomicrobiales</taxon>
        <taxon>environmental samples</taxon>
    </lineage>
</organism>
<evidence type="ECO:0000313" key="2">
    <source>
        <dbReference type="EMBL" id="CAA9572128.1"/>
    </source>
</evidence>
<reference evidence="2" key="1">
    <citation type="submission" date="2020-02" db="EMBL/GenBank/DDBJ databases">
        <authorList>
            <person name="Meier V. D."/>
        </authorList>
    </citation>
    <scope>NUCLEOTIDE SEQUENCE</scope>
    <source>
        <strain evidence="2">AVDCRST_MAG59</strain>
    </source>
</reference>